<evidence type="ECO:0000256" key="7">
    <source>
        <dbReference type="RuleBase" id="RU365068"/>
    </source>
</evidence>
<dbReference type="PANTHER" id="PTHR24031">
    <property type="entry name" value="RNA HELICASE"/>
    <property type="match status" value="1"/>
</dbReference>
<comment type="domain">
    <text evidence="7">The Q motif is unique to and characteristic of the DEAD box family of RNA helicases and controls ATP binding and hydrolysis.</text>
</comment>
<reference evidence="11" key="1">
    <citation type="submission" date="2022-12" db="EMBL/GenBank/DDBJ databases">
        <authorList>
            <person name="Brejova B."/>
        </authorList>
    </citation>
    <scope>NUCLEOTIDE SEQUENCE</scope>
</reference>
<dbReference type="CDD" id="cd18787">
    <property type="entry name" value="SF2_C_DEAD"/>
    <property type="match status" value="1"/>
</dbReference>
<keyword evidence="3 6" id="KW-0347">Helicase</keyword>
<keyword evidence="1 6" id="KW-0547">Nucleotide-binding</keyword>
<dbReference type="PROSITE" id="PS51194">
    <property type="entry name" value="HELICASE_CTER"/>
    <property type="match status" value="1"/>
</dbReference>
<evidence type="ECO:0000259" key="10">
    <source>
        <dbReference type="PROSITE" id="PS51194"/>
    </source>
</evidence>
<sequence>MFSTRYDPANDMIENESMNFKKRKIEHVKEKKGQIDHEHDFDIKVAAKSEPESDVEMQDNNHESRLQETSYAQKHSSIFEKFKLSTESSRDIDDKFIKDEEEVNYEDLKPLPQPVLPEDERLKSNKSHLKNLDWLTQPQYFSTSDVVPFENFSLSPFIMKNLKKLEFHNAFAVQVAVLEMIIPEITANKLRPDTFGDILVNASTGSGKTLAYSIPILEALHDRVVPKVRAIILVPTKPLINQVRTTLLQLSQGTNLNIVNLRNDISIKEESNKLLNSVPDIIVSTPGRLVDHITQNSIDLSMLRFLVIDEADKLLNQTFQNWSSILIDMINQNINISKVWKLSVQKLIFSATLTTDAGKLSSLNFIKPRLIIVNDSQQLVNEMFQVPSTLKEFKMVFGVAKNSIKPLILTKFLISQSKLSNILIFTSSNESSIRLAKILQILFNELNLNINVQYLNSTNNKAVIRNKILKDFNNQCINILVATDLIARGIDITSITDVINYDLPNSSREYIHRVGRTARANQPGAAYNLIFGKGEQQWFNSFSKDIGRNNKVVEDIQLNLKELITDNDEEVYQNSLNRLQDLIKD</sequence>
<dbReference type="Pfam" id="PF00271">
    <property type="entry name" value="Helicase_C"/>
    <property type="match status" value="1"/>
</dbReference>
<evidence type="ECO:0000256" key="6">
    <source>
        <dbReference type="RuleBase" id="RU000492"/>
    </source>
</evidence>
<evidence type="ECO:0000256" key="4">
    <source>
        <dbReference type="ARBA" id="ARBA00022840"/>
    </source>
</evidence>
<evidence type="ECO:0000313" key="12">
    <source>
        <dbReference type="Proteomes" id="UP001152885"/>
    </source>
</evidence>
<dbReference type="PROSITE" id="PS00039">
    <property type="entry name" value="DEAD_ATP_HELICASE"/>
    <property type="match status" value="1"/>
</dbReference>
<evidence type="ECO:0000256" key="5">
    <source>
        <dbReference type="ARBA" id="ARBA00022884"/>
    </source>
</evidence>
<proteinExistence type="inferred from homology"/>
<comment type="similarity">
    <text evidence="6">Belongs to the DEAD box helicase family.</text>
</comment>
<comment type="caution">
    <text evidence="11">The sequence shown here is derived from an EMBL/GenBank/DDBJ whole genome shotgun (WGS) entry which is preliminary data.</text>
</comment>
<evidence type="ECO:0000259" key="9">
    <source>
        <dbReference type="PROSITE" id="PS51192"/>
    </source>
</evidence>
<dbReference type="SUPFAM" id="SSF52540">
    <property type="entry name" value="P-loop containing nucleoside triphosphate hydrolases"/>
    <property type="match status" value="2"/>
</dbReference>
<dbReference type="PROSITE" id="PS51192">
    <property type="entry name" value="HELICASE_ATP_BIND_1"/>
    <property type="match status" value="1"/>
</dbReference>
<keyword evidence="4 6" id="KW-0067">ATP-binding</keyword>
<protein>
    <recommendedName>
        <fullName evidence="7">ATP-dependent RNA helicase</fullName>
        <ecNumber evidence="7">3.6.4.13</ecNumber>
    </recommendedName>
</protein>
<dbReference type="AlphaFoldDB" id="A0A9W4TUU9"/>
<evidence type="ECO:0000256" key="1">
    <source>
        <dbReference type="ARBA" id="ARBA00022741"/>
    </source>
</evidence>
<feature type="domain" description="Helicase C-terminal" evidence="10">
    <location>
        <begin position="408"/>
        <end position="564"/>
    </location>
</feature>
<feature type="region of interest" description="Disordered" evidence="8">
    <location>
        <begin position="47"/>
        <end position="66"/>
    </location>
</feature>
<dbReference type="SMART" id="SM00490">
    <property type="entry name" value="HELICc"/>
    <property type="match status" value="1"/>
</dbReference>
<dbReference type="Proteomes" id="UP001152885">
    <property type="component" value="Unassembled WGS sequence"/>
</dbReference>
<dbReference type="CDD" id="cd17956">
    <property type="entry name" value="DEADc_DDX51"/>
    <property type="match status" value="1"/>
</dbReference>
<dbReference type="InterPro" id="IPR000629">
    <property type="entry name" value="RNA-helicase_DEAD-box_CS"/>
</dbReference>
<dbReference type="GO" id="GO:0003724">
    <property type="term" value="F:RNA helicase activity"/>
    <property type="evidence" value="ECO:0007669"/>
    <property type="project" value="UniProtKB-EC"/>
</dbReference>
<dbReference type="SMART" id="SM00487">
    <property type="entry name" value="DEXDc"/>
    <property type="match status" value="1"/>
</dbReference>
<accession>A0A9W4TUU9</accession>
<dbReference type="InterPro" id="IPR014001">
    <property type="entry name" value="Helicase_ATP-bd"/>
</dbReference>
<dbReference type="Gene3D" id="3.40.50.300">
    <property type="entry name" value="P-loop containing nucleotide triphosphate hydrolases"/>
    <property type="match status" value="2"/>
</dbReference>
<comment type="catalytic activity">
    <reaction evidence="7">
        <text>ATP + H2O = ADP + phosphate + H(+)</text>
        <dbReference type="Rhea" id="RHEA:13065"/>
        <dbReference type="ChEBI" id="CHEBI:15377"/>
        <dbReference type="ChEBI" id="CHEBI:15378"/>
        <dbReference type="ChEBI" id="CHEBI:30616"/>
        <dbReference type="ChEBI" id="CHEBI:43474"/>
        <dbReference type="ChEBI" id="CHEBI:456216"/>
        <dbReference type="EC" id="3.6.4.13"/>
    </reaction>
</comment>
<dbReference type="InterPro" id="IPR011545">
    <property type="entry name" value="DEAD/DEAH_box_helicase_dom"/>
</dbReference>
<evidence type="ECO:0000256" key="8">
    <source>
        <dbReference type="SAM" id="MobiDB-lite"/>
    </source>
</evidence>
<dbReference type="OrthoDB" id="3370at2759"/>
<comment type="function">
    <text evidence="7">RNA helicase.</text>
</comment>
<keyword evidence="12" id="KW-1185">Reference proteome</keyword>
<dbReference type="EMBL" id="CANTUO010000001">
    <property type="protein sequence ID" value="CAI5756069.1"/>
    <property type="molecule type" value="Genomic_DNA"/>
</dbReference>
<keyword evidence="5 7" id="KW-0694">RNA-binding</keyword>
<evidence type="ECO:0000256" key="2">
    <source>
        <dbReference type="ARBA" id="ARBA00022801"/>
    </source>
</evidence>
<name>A0A9W4TUU9_9ASCO</name>
<evidence type="ECO:0000256" key="3">
    <source>
        <dbReference type="ARBA" id="ARBA00022806"/>
    </source>
</evidence>
<dbReference type="InterPro" id="IPR027417">
    <property type="entry name" value="P-loop_NTPase"/>
</dbReference>
<dbReference type="GO" id="GO:0003723">
    <property type="term" value="F:RNA binding"/>
    <property type="evidence" value="ECO:0007669"/>
    <property type="project" value="UniProtKB-UniRule"/>
</dbReference>
<dbReference type="InterPro" id="IPR001650">
    <property type="entry name" value="Helicase_C-like"/>
</dbReference>
<feature type="domain" description="Helicase ATP-binding" evidence="9">
    <location>
        <begin position="189"/>
        <end position="371"/>
    </location>
</feature>
<dbReference type="Pfam" id="PF00270">
    <property type="entry name" value="DEAD"/>
    <property type="match status" value="1"/>
</dbReference>
<dbReference type="GO" id="GO:0005524">
    <property type="term" value="F:ATP binding"/>
    <property type="evidence" value="ECO:0007669"/>
    <property type="project" value="UniProtKB-UniRule"/>
</dbReference>
<dbReference type="GO" id="GO:0016787">
    <property type="term" value="F:hydrolase activity"/>
    <property type="evidence" value="ECO:0007669"/>
    <property type="project" value="UniProtKB-KW"/>
</dbReference>
<keyword evidence="2 6" id="KW-0378">Hydrolase</keyword>
<gene>
    <name evidence="11" type="ORF">CANVERA_P0587</name>
</gene>
<dbReference type="EC" id="3.6.4.13" evidence="7"/>
<organism evidence="11 12">
    <name type="scientific">Candida verbasci</name>
    <dbReference type="NCBI Taxonomy" id="1227364"/>
    <lineage>
        <taxon>Eukaryota</taxon>
        <taxon>Fungi</taxon>
        <taxon>Dikarya</taxon>
        <taxon>Ascomycota</taxon>
        <taxon>Saccharomycotina</taxon>
        <taxon>Pichiomycetes</taxon>
        <taxon>Debaryomycetaceae</taxon>
        <taxon>Candida/Lodderomyces clade</taxon>
        <taxon>Candida</taxon>
    </lineage>
</organism>
<evidence type="ECO:0000313" key="11">
    <source>
        <dbReference type="EMBL" id="CAI5756069.1"/>
    </source>
</evidence>